<dbReference type="GO" id="GO:0046872">
    <property type="term" value="F:metal ion binding"/>
    <property type="evidence" value="ECO:0007669"/>
    <property type="project" value="UniProtKB-KW"/>
</dbReference>
<keyword evidence="7" id="KW-0378">Hydrolase</keyword>
<evidence type="ECO:0000256" key="2">
    <source>
        <dbReference type="ARBA" id="ARBA00005300"/>
    </source>
</evidence>
<dbReference type="GO" id="GO:0043137">
    <property type="term" value="P:DNA replication, removal of RNA primer"/>
    <property type="evidence" value="ECO:0007669"/>
    <property type="project" value="TreeGrafter"/>
</dbReference>
<dbReference type="Gene3D" id="3.30.420.10">
    <property type="entry name" value="Ribonuclease H-like superfamily/Ribonuclease H"/>
    <property type="match status" value="1"/>
</dbReference>
<name>A0A642UXL7_DIURU</name>
<dbReference type="InterPro" id="IPR050092">
    <property type="entry name" value="RNase_H"/>
</dbReference>
<sequence>MLAYCYYAVVIGRSPGIYTNWSTYIDQVWGYSGAISQGFPTKSAAVTFLITGKRVLTNGTLQMSINSSHLNELTPRVNVYADGACGRYGSSDFIAGGIGVYYGKADPRNVSKTLIEVDCNDDCKSHRAELLAIKCALDNEAKLLKDGTSEGPINIHSDSLQSLLSMTFLREYWKVNGWRKLSGGRIKDMDLIVPMSRQLDSINQIYNDKWWGPVQFTKVPSHSNVSGNIYADCLAKQGADEMFSILYTD</sequence>
<proteinExistence type="inferred from homology"/>
<accession>A0A642UXL7</accession>
<evidence type="ECO:0000313" key="9">
    <source>
        <dbReference type="EMBL" id="KAA8907274.1"/>
    </source>
</evidence>
<dbReference type="GeneID" id="54779247"/>
<dbReference type="Proteomes" id="UP000449547">
    <property type="component" value="Unassembled WGS sequence"/>
</dbReference>
<dbReference type="PANTHER" id="PTHR10642">
    <property type="entry name" value="RIBONUCLEASE H1"/>
    <property type="match status" value="1"/>
</dbReference>
<dbReference type="Pfam" id="PF00075">
    <property type="entry name" value="RNase_H"/>
    <property type="match status" value="1"/>
</dbReference>
<comment type="similarity">
    <text evidence="2">Belongs to the RNase H family.</text>
</comment>
<dbReference type="Pfam" id="PF01693">
    <property type="entry name" value="Cauli_VI"/>
    <property type="match status" value="1"/>
</dbReference>
<dbReference type="SUPFAM" id="SSF53098">
    <property type="entry name" value="Ribonuclease H-like"/>
    <property type="match status" value="1"/>
</dbReference>
<evidence type="ECO:0000313" key="10">
    <source>
        <dbReference type="Proteomes" id="UP000449547"/>
    </source>
</evidence>
<evidence type="ECO:0000256" key="4">
    <source>
        <dbReference type="ARBA" id="ARBA00022722"/>
    </source>
</evidence>
<feature type="domain" description="RNase H type-1" evidence="8">
    <location>
        <begin position="73"/>
        <end position="240"/>
    </location>
</feature>
<keyword evidence="10" id="KW-1185">Reference proteome</keyword>
<dbReference type="PANTHER" id="PTHR10642:SF26">
    <property type="entry name" value="RIBONUCLEASE H1"/>
    <property type="match status" value="1"/>
</dbReference>
<dbReference type="InterPro" id="IPR002156">
    <property type="entry name" value="RNaseH_domain"/>
</dbReference>
<comment type="caution">
    <text evidence="9">The sequence shown here is derived from an EMBL/GenBank/DDBJ whole genome shotgun (WGS) entry which is preliminary data.</text>
</comment>
<dbReference type="VEuPathDB" id="FungiDB:DIURU_000594"/>
<dbReference type="Gene3D" id="3.40.970.10">
    <property type="entry name" value="Ribonuclease H1, N-terminal domain"/>
    <property type="match status" value="1"/>
</dbReference>
<reference evidence="9 10" key="1">
    <citation type="submission" date="2019-07" db="EMBL/GenBank/DDBJ databases">
        <title>Genome assembly of two rare yeast pathogens: Diutina rugosa and Trichomonascus ciferrii.</title>
        <authorList>
            <person name="Mixao V."/>
            <person name="Saus E."/>
            <person name="Hansen A."/>
            <person name="Lass-Flor C."/>
            <person name="Gabaldon T."/>
        </authorList>
    </citation>
    <scope>NUCLEOTIDE SEQUENCE [LARGE SCALE GENOMIC DNA]</scope>
    <source>
        <strain evidence="9 10">CBS 613</strain>
    </source>
</reference>
<dbReference type="PROSITE" id="PS50879">
    <property type="entry name" value="RNASE_H_1"/>
    <property type="match status" value="1"/>
</dbReference>
<dbReference type="OMA" id="WATCERE"/>
<dbReference type="InterPro" id="IPR009027">
    <property type="entry name" value="Ribosomal_bL9/RNase_H1_N"/>
</dbReference>
<evidence type="ECO:0000259" key="8">
    <source>
        <dbReference type="PROSITE" id="PS50879"/>
    </source>
</evidence>
<dbReference type="SUPFAM" id="SSF55658">
    <property type="entry name" value="L9 N-domain-like"/>
    <property type="match status" value="1"/>
</dbReference>
<protein>
    <recommendedName>
        <fullName evidence="3">ribonuclease H</fullName>
        <ecNumber evidence="3">3.1.26.4</ecNumber>
    </recommendedName>
</protein>
<evidence type="ECO:0000256" key="3">
    <source>
        <dbReference type="ARBA" id="ARBA00012180"/>
    </source>
</evidence>
<dbReference type="GO" id="GO:0003676">
    <property type="term" value="F:nucleic acid binding"/>
    <property type="evidence" value="ECO:0007669"/>
    <property type="project" value="InterPro"/>
</dbReference>
<evidence type="ECO:0000256" key="6">
    <source>
        <dbReference type="ARBA" id="ARBA00022759"/>
    </source>
</evidence>
<dbReference type="EMBL" id="SWFT01000026">
    <property type="protein sequence ID" value="KAA8907274.1"/>
    <property type="molecule type" value="Genomic_DNA"/>
</dbReference>
<dbReference type="GO" id="GO:0004523">
    <property type="term" value="F:RNA-DNA hybrid ribonuclease activity"/>
    <property type="evidence" value="ECO:0007669"/>
    <property type="project" value="UniProtKB-EC"/>
</dbReference>
<dbReference type="InterPro" id="IPR012337">
    <property type="entry name" value="RNaseH-like_sf"/>
</dbReference>
<dbReference type="InterPro" id="IPR037056">
    <property type="entry name" value="RNase_H1_N_sf"/>
</dbReference>
<keyword evidence="5" id="KW-0479">Metal-binding</keyword>
<dbReference type="InterPro" id="IPR036397">
    <property type="entry name" value="RNaseH_sf"/>
</dbReference>
<dbReference type="OrthoDB" id="407198at2759"/>
<gene>
    <name evidence="9" type="ORF">DIURU_000594</name>
</gene>
<evidence type="ECO:0000256" key="7">
    <source>
        <dbReference type="ARBA" id="ARBA00022801"/>
    </source>
</evidence>
<evidence type="ECO:0000256" key="1">
    <source>
        <dbReference type="ARBA" id="ARBA00000077"/>
    </source>
</evidence>
<dbReference type="InterPro" id="IPR011320">
    <property type="entry name" value="RNase_H1_N"/>
</dbReference>
<comment type="catalytic activity">
    <reaction evidence="1">
        <text>Endonucleolytic cleavage to 5'-phosphomonoester.</text>
        <dbReference type="EC" id="3.1.26.4"/>
    </reaction>
</comment>
<evidence type="ECO:0000256" key="5">
    <source>
        <dbReference type="ARBA" id="ARBA00022723"/>
    </source>
</evidence>
<keyword evidence="6" id="KW-0255">Endonuclease</keyword>
<dbReference type="AlphaFoldDB" id="A0A642UXL7"/>
<dbReference type="EC" id="3.1.26.4" evidence="3"/>
<keyword evidence="4" id="KW-0540">Nuclease</keyword>
<organism evidence="9 10">
    <name type="scientific">Diutina rugosa</name>
    <name type="common">Yeast</name>
    <name type="synonym">Candida rugosa</name>
    <dbReference type="NCBI Taxonomy" id="5481"/>
    <lineage>
        <taxon>Eukaryota</taxon>
        <taxon>Fungi</taxon>
        <taxon>Dikarya</taxon>
        <taxon>Ascomycota</taxon>
        <taxon>Saccharomycotina</taxon>
        <taxon>Pichiomycetes</taxon>
        <taxon>Debaryomycetaceae</taxon>
        <taxon>Diutina</taxon>
    </lineage>
</organism>
<dbReference type="RefSeq" id="XP_034014583.1">
    <property type="nucleotide sequence ID" value="XM_034158859.1"/>
</dbReference>